<feature type="binding site" evidence="8">
    <location>
        <position position="283"/>
    </location>
    <ligand>
        <name>Zn(2+)</name>
        <dbReference type="ChEBI" id="CHEBI:29105"/>
        <label>2</label>
    </ligand>
</feature>
<evidence type="ECO:0000256" key="5">
    <source>
        <dbReference type="ARBA" id="ARBA00022833"/>
    </source>
</evidence>
<feature type="region of interest" description="Disordered" evidence="10">
    <location>
        <begin position="1"/>
        <end position="35"/>
    </location>
</feature>
<dbReference type="AlphaFoldDB" id="A0A2S6I7U1"/>
<evidence type="ECO:0000313" key="12">
    <source>
        <dbReference type="Proteomes" id="UP000237662"/>
    </source>
</evidence>
<feature type="binding site" evidence="8">
    <location>
        <position position="287"/>
    </location>
    <ligand>
        <name>Zn(2+)</name>
        <dbReference type="ChEBI" id="CHEBI:29105"/>
        <label>2</label>
    </ligand>
</feature>
<evidence type="ECO:0000256" key="2">
    <source>
        <dbReference type="ARBA" id="ARBA00022553"/>
    </source>
</evidence>
<feature type="active site" description="Phosphoserine intermediate" evidence="7">
    <location>
        <position position="103"/>
    </location>
</feature>
<dbReference type="InterPro" id="IPR001952">
    <property type="entry name" value="Alkaline_phosphatase"/>
</dbReference>
<evidence type="ECO:0000256" key="8">
    <source>
        <dbReference type="PIRSR" id="PIRSR601952-2"/>
    </source>
</evidence>
<evidence type="ECO:0000256" key="7">
    <source>
        <dbReference type="PIRSR" id="PIRSR601952-1"/>
    </source>
</evidence>
<keyword evidence="4" id="KW-0378">Hydrolase</keyword>
<keyword evidence="6 8" id="KW-0460">Magnesium</keyword>
<evidence type="ECO:0000256" key="4">
    <source>
        <dbReference type="ARBA" id="ARBA00022801"/>
    </source>
</evidence>
<keyword evidence="3 8" id="KW-0479">Metal-binding</keyword>
<feature type="binding site" evidence="8">
    <location>
        <position position="278"/>
    </location>
    <ligand>
        <name>Mg(2+)</name>
        <dbReference type="ChEBI" id="CHEBI:18420"/>
    </ligand>
</feature>
<keyword evidence="5 8" id="KW-0862">Zinc</keyword>
<comment type="similarity">
    <text evidence="1 9">Belongs to the alkaline phosphatase family.</text>
</comment>
<keyword evidence="2" id="KW-0597">Phosphoprotein</keyword>
<accession>A0A2S6I7U1</accession>
<evidence type="ECO:0000256" key="3">
    <source>
        <dbReference type="ARBA" id="ARBA00022723"/>
    </source>
</evidence>
<feature type="binding site" evidence="8">
    <location>
        <position position="154"/>
    </location>
    <ligand>
        <name>Mg(2+)</name>
        <dbReference type="ChEBI" id="CHEBI:18420"/>
    </ligand>
</feature>
<protein>
    <submittedName>
        <fullName evidence="11">Alkaline phosphatase</fullName>
    </submittedName>
</protein>
<comment type="cofactor">
    <cofactor evidence="8">
        <name>Zn(2+)</name>
        <dbReference type="ChEBI" id="CHEBI:29105"/>
    </cofactor>
    <text evidence="8">Binds 2 Zn(2+) ions.</text>
</comment>
<organism evidence="11 12">
    <name type="scientific">Neolewinella xylanilytica</name>
    <dbReference type="NCBI Taxonomy" id="1514080"/>
    <lineage>
        <taxon>Bacteria</taxon>
        <taxon>Pseudomonadati</taxon>
        <taxon>Bacteroidota</taxon>
        <taxon>Saprospiria</taxon>
        <taxon>Saprospirales</taxon>
        <taxon>Lewinellaceae</taxon>
        <taxon>Neolewinella</taxon>
    </lineage>
</organism>
<feature type="binding site" evidence="8">
    <location>
        <position position="62"/>
    </location>
    <ligand>
        <name>Zn(2+)</name>
        <dbReference type="ChEBI" id="CHEBI:29105"/>
        <label>2</label>
    </ligand>
</feature>
<feature type="binding site" evidence="8">
    <location>
        <position position="156"/>
    </location>
    <ligand>
        <name>Mg(2+)</name>
        <dbReference type="ChEBI" id="CHEBI:18420"/>
    </ligand>
</feature>
<dbReference type="GO" id="GO:0046872">
    <property type="term" value="F:metal ion binding"/>
    <property type="evidence" value="ECO:0007669"/>
    <property type="project" value="UniProtKB-KW"/>
</dbReference>
<evidence type="ECO:0000256" key="10">
    <source>
        <dbReference type="SAM" id="MobiDB-lite"/>
    </source>
</evidence>
<comment type="cofactor">
    <cofactor evidence="8">
        <name>Mg(2+)</name>
        <dbReference type="ChEBI" id="CHEBI:18420"/>
    </cofactor>
    <text evidence="8">Binds 1 Mg(2+) ion.</text>
</comment>
<dbReference type="EMBL" id="PTJC01000005">
    <property type="protein sequence ID" value="PPK87574.1"/>
    <property type="molecule type" value="Genomic_DNA"/>
</dbReference>
<name>A0A2S6I7U1_9BACT</name>
<dbReference type="PROSITE" id="PS00123">
    <property type="entry name" value="ALKALINE_PHOSPHATASE"/>
    <property type="match status" value="1"/>
</dbReference>
<dbReference type="GO" id="GO:0004035">
    <property type="term" value="F:alkaline phosphatase activity"/>
    <property type="evidence" value="ECO:0007669"/>
    <property type="project" value="TreeGrafter"/>
</dbReference>
<dbReference type="Gene3D" id="3.40.720.10">
    <property type="entry name" value="Alkaline Phosphatase, subunit A"/>
    <property type="match status" value="1"/>
</dbReference>
<feature type="binding site" evidence="8">
    <location>
        <position position="326"/>
    </location>
    <ligand>
        <name>Zn(2+)</name>
        <dbReference type="ChEBI" id="CHEBI:29105"/>
        <label>2</label>
    </ligand>
</feature>
<evidence type="ECO:0000256" key="9">
    <source>
        <dbReference type="RuleBase" id="RU003946"/>
    </source>
</evidence>
<dbReference type="Pfam" id="PF00245">
    <property type="entry name" value="Alk_phosphatase"/>
    <property type="match status" value="1"/>
</dbReference>
<dbReference type="InterPro" id="IPR017850">
    <property type="entry name" value="Alkaline_phosphatase_core_sf"/>
</dbReference>
<evidence type="ECO:0000256" key="1">
    <source>
        <dbReference type="ARBA" id="ARBA00005984"/>
    </source>
</evidence>
<evidence type="ECO:0000256" key="6">
    <source>
        <dbReference type="ARBA" id="ARBA00022842"/>
    </source>
</evidence>
<feature type="binding site" evidence="8">
    <location>
        <position position="62"/>
    </location>
    <ligand>
        <name>Mg(2+)</name>
        <dbReference type="ChEBI" id="CHEBI:18420"/>
    </ligand>
</feature>
<dbReference type="InterPro" id="IPR018299">
    <property type="entry name" value="Alkaline_phosphatase_AS"/>
</dbReference>
<feature type="binding site" evidence="8">
    <location>
        <position position="325"/>
    </location>
    <ligand>
        <name>Zn(2+)</name>
        <dbReference type="ChEBI" id="CHEBI:29105"/>
        <label>2</label>
    </ligand>
</feature>
<dbReference type="CDD" id="cd16012">
    <property type="entry name" value="ALP"/>
    <property type="match status" value="1"/>
</dbReference>
<dbReference type="SUPFAM" id="SSF53649">
    <property type="entry name" value="Alkaline phosphatase-like"/>
    <property type="match status" value="1"/>
</dbReference>
<dbReference type="SMART" id="SM00098">
    <property type="entry name" value="alkPPc"/>
    <property type="match status" value="1"/>
</dbReference>
<comment type="caution">
    <text evidence="11">The sequence shown here is derived from an EMBL/GenBank/DDBJ whole genome shotgun (WGS) entry which is preliminary data.</text>
</comment>
<dbReference type="Proteomes" id="UP000237662">
    <property type="component" value="Unassembled WGS sequence"/>
</dbReference>
<reference evidence="11 12" key="1">
    <citation type="submission" date="2018-02" db="EMBL/GenBank/DDBJ databases">
        <title>Genomic Encyclopedia of Archaeal and Bacterial Type Strains, Phase II (KMG-II): from individual species to whole genera.</title>
        <authorList>
            <person name="Goeker M."/>
        </authorList>
    </citation>
    <scope>NUCLEOTIDE SEQUENCE [LARGE SCALE GENOMIC DNA]</scope>
    <source>
        <strain evidence="11 12">DSM 29526</strain>
    </source>
</reference>
<keyword evidence="12" id="KW-1185">Reference proteome</keyword>
<dbReference type="PANTHER" id="PTHR11596:SF5">
    <property type="entry name" value="ALKALINE PHOSPHATASE"/>
    <property type="match status" value="1"/>
</dbReference>
<proteinExistence type="inferred from homology"/>
<dbReference type="PANTHER" id="PTHR11596">
    <property type="entry name" value="ALKALINE PHOSPHATASE"/>
    <property type="match status" value="1"/>
</dbReference>
<gene>
    <name evidence="11" type="ORF">CLV84_0518</name>
</gene>
<sequence>MVTACGPAPQSTVQAPTVPPPTPTAAPSALATPAPRPIEAEPLAEYVRSERGPKNIILMIGDGMGITQISAGLYSNNNRLNLERFSVIGLHKSYSADNLITDSAAGATAFASGVKSYNGAIGVDADTLAAPTILEMAEAAGMPTGLVATSSIVHATPAAFYAHARYRQNYEEIAADLLNTDIDLFIGGGAKFFERRETDERNLSDELRERGNDLQSFVDTDIKDLIVDRAKNIGYYTADGEPLPYSQGRRYLVDASELAVDYLDERDTENQGFFLMVEGSQIDWGGHSNDSDYIISEMIEFDQAIGAMLNFAQQDGETLVIVTADHETGGYAINNGSSMGQIDGAFTSDYHTADLIPVFAFGPGAERFSGIYENTAIFDKMVQLYGLQPAGESNER</sequence>
<evidence type="ECO:0000313" key="11">
    <source>
        <dbReference type="EMBL" id="PPK87574.1"/>
    </source>
</evidence>
<dbReference type="PRINTS" id="PR00113">
    <property type="entry name" value="ALKPHPHTASE"/>
</dbReference>